<evidence type="ECO:0000313" key="3">
    <source>
        <dbReference type="Proteomes" id="UP000013827"/>
    </source>
</evidence>
<dbReference type="PaxDb" id="2903-EOD39396"/>
<feature type="region of interest" description="Disordered" evidence="1">
    <location>
        <begin position="94"/>
        <end position="114"/>
    </location>
</feature>
<dbReference type="HOGENOM" id="CLU_2125759_0_0_1"/>
<dbReference type="RefSeq" id="XP_005791825.1">
    <property type="nucleotide sequence ID" value="XM_005791768.1"/>
</dbReference>
<dbReference type="AlphaFoldDB" id="A0A0D3KUG1"/>
<name>A0A0D3KUG1_EMIH1</name>
<accession>A0A0D3KUG1</accession>
<evidence type="ECO:0000256" key="1">
    <source>
        <dbReference type="SAM" id="MobiDB-lite"/>
    </source>
</evidence>
<reference evidence="3" key="1">
    <citation type="journal article" date="2013" name="Nature">
        <title>Pan genome of the phytoplankton Emiliania underpins its global distribution.</title>
        <authorList>
            <person name="Read B.A."/>
            <person name="Kegel J."/>
            <person name="Klute M.J."/>
            <person name="Kuo A."/>
            <person name="Lefebvre S.C."/>
            <person name="Maumus F."/>
            <person name="Mayer C."/>
            <person name="Miller J."/>
            <person name="Monier A."/>
            <person name="Salamov A."/>
            <person name="Young J."/>
            <person name="Aguilar M."/>
            <person name="Claverie J.M."/>
            <person name="Frickenhaus S."/>
            <person name="Gonzalez K."/>
            <person name="Herman E.K."/>
            <person name="Lin Y.C."/>
            <person name="Napier J."/>
            <person name="Ogata H."/>
            <person name="Sarno A.F."/>
            <person name="Shmutz J."/>
            <person name="Schroeder D."/>
            <person name="de Vargas C."/>
            <person name="Verret F."/>
            <person name="von Dassow P."/>
            <person name="Valentin K."/>
            <person name="Van de Peer Y."/>
            <person name="Wheeler G."/>
            <person name="Dacks J.B."/>
            <person name="Delwiche C.F."/>
            <person name="Dyhrman S.T."/>
            <person name="Glockner G."/>
            <person name="John U."/>
            <person name="Richards T."/>
            <person name="Worden A.Z."/>
            <person name="Zhang X."/>
            <person name="Grigoriev I.V."/>
            <person name="Allen A.E."/>
            <person name="Bidle K."/>
            <person name="Borodovsky M."/>
            <person name="Bowler C."/>
            <person name="Brownlee C."/>
            <person name="Cock J.M."/>
            <person name="Elias M."/>
            <person name="Gladyshev V.N."/>
            <person name="Groth M."/>
            <person name="Guda C."/>
            <person name="Hadaegh A."/>
            <person name="Iglesias-Rodriguez M.D."/>
            <person name="Jenkins J."/>
            <person name="Jones B.M."/>
            <person name="Lawson T."/>
            <person name="Leese F."/>
            <person name="Lindquist E."/>
            <person name="Lobanov A."/>
            <person name="Lomsadze A."/>
            <person name="Malik S.B."/>
            <person name="Marsh M.E."/>
            <person name="Mackinder L."/>
            <person name="Mock T."/>
            <person name="Mueller-Roeber B."/>
            <person name="Pagarete A."/>
            <person name="Parker M."/>
            <person name="Probert I."/>
            <person name="Quesneville H."/>
            <person name="Raines C."/>
            <person name="Rensing S.A."/>
            <person name="Riano-Pachon D.M."/>
            <person name="Richier S."/>
            <person name="Rokitta S."/>
            <person name="Shiraiwa Y."/>
            <person name="Soanes D.M."/>
            <person name="van der Giezen M."/>
            <person name="Wahlund T.M."/>
            <person name="Williams B."/>
            <person name="Wilson W."/>
            <person name="Wolfe G."/>
            <person name="Wurch L.L."/>
        </authorList>
    </citation>
    <scope>NUCLEOTIDE SEQUENCE</scope>
</reference>
<dbReference type="KEGG" id="ehx:EMIHUDRAFT_223615"/>
<dbReference type="GeneID" id="17284667"/>
<dbReference type="EnsemblProtists" id="EOD39396">
    <property type="protein sequence ID" value="EOD39396"/>
    <property type="gene ID" value="EMIHUDRAFT_223615"/>
</dbReference>
<sequence length="114" mass="11997">MAVLEEGTGRKKEGLDNQSEPAAARCAGSRALPVAGDPVPSDCEGFPEVNIGATDREMPISIKPELSQTVLILALIRMGKGYHLVALVASGSSLHSAPLQRSRLSPRQHADGKL</sequence>
<evidence type="ECO:0000313" key="2">
    <source>
        <dbReference type="EnsemblProtists" id="EOD39396"/>
    </source>
</evidence>
<reference evidence="2" key="2">
    <citation type="submission" date="2024-10" db="UniProtKB">
        <authorList>
            <consortium name="EnsemblProtists"/>
        </authorList>
    </citation>
    <scope>IDENTIFICATION</scope>
</reference>
<organism evidence="2 3">
    <name type="scientific">Emiliania huxleyi (strain CCMP1516)</name>
    <dbReference type="NCBI Taxonomy" id="280463"/>
    <lineage>
        <taxon>Eukaryota</taxon>
        <taxon>Haptista</taxon>
        <taxon>Haptophyta</taxon>
        <taxon>Prymnesiophyceae</taxon>
        <taxon>Isochrysidales</taxon>
        <taxon>Noelaerhabdaceae</taxon>
        <taxon>Emiliania</taxon>
    </lineage>
</organism>
<dbReference type="Proteomes" id="UP000013827">
    <property type="component" value="Unassembled WGS sequence"/>
</dbReference>
<proteinExistence type="predicted"/>
<keyword evidence="3" id="KW-1185">Reference proteome</keyword>
<protein>
    <submittedName>
        <fullName evidence="2">Uncharacterized protein</fullName>
    </submittedName>
</protein>
<feature type="region of interest" description="Disordered" evidence="1">
    <location>
        <begin position="1"/>
        <end position="24"/>
    </location>
</feature>